<dbReference type="Proteomes" id="UP001300745">
    <property type="component" value="Unassembled WGS sequence"/>
</dbReference>
<reference evidence="1 2" key="1">
    <citation type="submission" date="2022-11" db="EMBL/GenBank/DDBJ databases">
        <title>Mycobacterium sp. nov.</title>
        <authorList>
            <person name="Papic B."/>
            <person name="Spicic S."/>
            <person name="Duvnjak S."/>
        </authorList>
    </citation>
    <scope>NUCLEOTIDE SEQUENCE [LARGE SCALE GENOMIC DNA]</scope>
    <source>
        <strain evidence="1 2">CVI_P4</strain>
    </source>
</reference>
<sequence>MTAYRSLYFGPRDVWYRFLAGLPITLQNFLDDQSLWITVPTTRWDLARFNAATDAPVTPCAWWCEKPAGHDWEDLWSNGFIRYHRWHCDVAPYHAIAVEEIEQHSRAGTIRERHVVLDVEAPTDWDVETAERGAFALSWAIWLAKQDVVDAGEVR</sequence>
<evidence type="ECO:0000313" key="2">
    <source>
        <dbReference type="Proteomes" id="UP001300745"/>
    </source>
</evidence>
<proteinExistence type="predicted"/>
<keyword evidence="2" id="KW-1185">Reference proteome</keyword>
<protein>
    <submittedName>
        <fullName evidence="1">Uncharacterized protein</fullName>
    </submittedName>
</protein>
<dbReference type="RefSeq" id="WP_265997446.1">
    <property type="nucleotide sequence ID" value="NZ_JAPJDN010000010.1"/>
</dbReference>
<evidence type="ECO:0000313" key="1">
    <source>
        <dbReference type="EMBL" id="MCX2937788.1"/>
    </source>
</evidence>
<comment type="caution">
    <text evidence="1">The sequence shown here is derived from an EMBL/GenBank/DDBJ whole genome shotgun (WGS) entry which is preliminary data.</text>
</comment>
<name>A0ABT3SE43_9MYCO</name>
<organism evidence="1 2">
    <name type="scientific">Mycobacterium pinniadriaticum</name>
    <dbReference type="NCBI Taxonomy" id="2994102"/>
    <lineage>
        <taxon>Bacteria</taxon>
        <taxon>Bacillati</taxon>
        <taxon>Actinomycetota</taxon>
        <taxon>Actinomycetes</taxon>
        <taxon>Mycobacteriales</taxon>
        <taxon>Mycobacteriaceae</taxon>
        <taxon>Mycobacterium</taxon>
    </lineage>
</organism>
<gene>
    <name evidence="1" type="ORF">ORI27_13850</name>
</gene>
<accession>A0ABT3SE43</accession>
<dbReference type="EMBL" id="JAPJDO010000010">
    <property type="protein sequence ID" value="MCX2937788.1"/>
    <property type="molecule type" value="Genomic_DNA"/>
</dbReference>